<keyword evidence="8 9" id="KW-0051">Antiviral defense</keyword>
<dbReference type="CDD" id="cd09725">
    <property type="entry name" value="Cas2_I_II_III"/>
    <property type="match status" value="1"/>
</dbReference>
<comment type="similarity">
    <text evidence="2 9">Belongs to the CRISPR-associated endoribonuclease Cas2 protein family.</text>
</comment>
<evidence type="ECO:0000256" key="7">
    <source>
        <dbReference type="ARBA" id="ARBA00022842"/>
    </source>
</evidence>
<evidence type="ECO:0000256" key="9">
    <source>
        <dbReference type="HAMAP-Rule" id="MF_01471"/>
    </source>
</evidence>
<evidence type="ECO:0000256" key="3">
    <source>
        <dbReference type="ARBA" id="ARBA00022722"/>
    </source>
</evidence>
<comment type="cofactor">
    <cofactor evidence="1 9">
        <name>Mg(2+)</name>
        <dbReference type="ChEBI" id="CHEBI:18420"/>
    </cofactor>
</comment>
<dbReference type="GO" id="GO:0051607">
    <property type="term" value="P:defense response to virus"/>
    <property type="evidence" value="ECO:0007669"/>
    <property type="project" value="UniProtKB-UniRule"/>
</dbReference>
<dbReference type="EMBL" id="AP018174">
    <property type="protein sequence ID" value="BAY15025.1"/>
    <property type="molecule type" value="Genomic_DNA"/>
</dbReference>
<keyword evidence="6 9" id="KW-0378">Hydrolase</keyword>
<keyword evidence="4 9" id="KW-0479">Metal-binding</keyword>
<reference evidence="10 11" key="1">
    <citation type="submission" date="2017-06" db="EMBL/GenBank/DDBJ databases">
        <title>Genome sequencing of cyanobaciteial culture collection at National Institute for Environmental Studies (NIES).</title>
        <authorList>
            <person name="Hirose Y."/>
            <person name="Shimura Y."/>
            <person name="Fujisawa T."/>
            <person name="Nakamura Y."/>
            <person name="Kawachi M."/>
        </authorList>
    </citation>
    <scope>NUCLEOTIDE SEQUENCE [LARGE SCALE GENOMIC DNA]</scope>
    <source>
        <strain evidence="10 11">NIES-21</strain>
    </source>
</reference>
<name>A0A1Z4GBZ3_9CYAN</name>
<comment type="subunit">
    <text evidence="9">Homodimer, forms a heterotetramer with a Cas1 homodimer.</text>
</comment>
<keyword evidence="11" id="KW-1185">Reference proteome</keyword>
<dbReference type="GO" id="GO:0046872">
    <property type="term" value="F:metal ion binding"/>
    <property type="evidence" value="ECO:0007669"/>
    <property type="project" value="UniProtKB-UniRule"/>
</dbReference>
<dbReference type="OrthoDB" id="9798176at2"/>
<keyword evidence="5 9" id="KW-0255">Endonuclease</keyword>
<organism evidence="10 11">
    <name type="scientific">Anabaenopsis circularis NIES-21</name>
    <dbReference type="NCBI Taxonomy" id="1085406"/>
    <lineage>
        <taxon>Bacteria</taxon>
        <taxon>Bacillati</taxon>
        <taxon>Cyanobacteriota</taxon>
        <taxon>Cyanophyceae</taxon>
        <taxon>Nostocales</taxon>
        <taxon>Nodulariaceae</taxon>
        <taxon>Anabaenopsis</taxon>
    </lineage>
</organism>
<dbReference type="InterPro" id="IPR019199">
    <property type="entry name" value="Virulence_VapD/CRISPR_Cas2"/>
</dbReference>
<dbReference type="AlphaFoldDB" id="A0A1Z4GBZ3"/>
<evidence type="ECO:0000313" key="10">
    <source>
        <dbReference type="EMBL" id="BAY15025.1"/>
    </source>
</evidence>
<dbReference type="Pfam" id="PF09827">
    <property type="entry name" value="CRISPR_Cas2"/>
    <property type="match status" value="1"/>
</dbReference>
<comment type="function">
    <text evidence="9">CRISPR (clustered regularly interspaced short palindromic repeat), is an adaptive immune system that provides protection against mobile genetic elements (viruses, transposable elements and conjugative plasmids). CRISPR clusters contain sequences complementary to antecedent mobile elements and target invading nucleic acids. CRISPR clusters are transcribed and processed into CRISPR RNA (crRNA). Functions as a ssRNA-specific endoribonuclease. Involved in the integration of spacer DNA into the CRISPR cassette.</text>
</comment>
<dbReference type="Proteomes" id="UP000218287">
    <property type="component" value="Chromosome"/>
</dbReference>
<evidence type="ECO:0000256" key="6">
    <source>
        <dbReference type="ARBA" id="ARBA00022801"/>
    </source>
</evidence>
<evidence type="ECO:0000256" key="4">
    <source>
        <dbReference type="ARBA" id="ARBA00022723"/>
    </source>
</evidence>
<dbReference type="PANTHER" id="PTHR34405">
    <property type="entry name" value="CRISPR-ASSOCIATED ENDORIBONUCLEASE CAS2"/>
    <property type="match status" value="1"/>
</dbReference>
<dbReference type="InterPro" id="IPR021127">
    <property type="entry name" value="CRISPR_associated_Cas2"/>
</dbReference>
<evidence type="ECO:0000256" key="1">
    <source>
        <dbReference type="ARBA" id="ARBA00001946"/>
    </source>
</evidence>
<dbReference type="SUPFAM" id="SSF143430">
    <property type="entry name" value="TTP0101/SSO1404-like"/>
    <property type="match status" value="1"/>
</dbReference>
<dbReference type="GO" id="GO:0043571">
    <property type="term" value="P:maintenance of CRISPR repeat elements"/>
    <property type="evidence" value="ECO:0007669"/>
    <property type="project" value="UniProtKB-UniRule"/>
</dbReference>
<proteinExistence type="inferred from homology"/>
<dbReference type="NCBIfam" id="TIGR01573">
    <property type="entry name" value="cas2"/>
    <property type="match status" value="1"/>
</dbReference>
<evidence type="ECO:0000256" key="5">
    <source>
        <dbReference type="ARBA" id="ARBA00022759"/>
    </source>
</evidence>
<evidence type="ECO:0000256" key="8">
    <source>
        <dbReference type="ARBA" id="ARBA00023118"/>
    </source>
</evidence>
<gene>
    <name evidence="9 10" type="primary">cas2</name>
    <name evidence="10" type="ORF">NIES21_08110</name>
</gene>
<keyword evidence="7 9" id="KW-0460">Magnesium</keyword>
<feature type="binding site" evidence="9">
    <location>
        <position position="13"/>
    </location>
    <ligand>
        <name>Mg(2+)</name>
        <dbReference type="ChEBI" id="CHEBI:18420"/>
        <note>catalytic</note>
    </ligand>
</feature>
<dbReference type="GO" id="GO:0016787">
    <property type="term" value="F:hydrolase activity"/>
    <property type="evidence" value="ECO:0007669"/>
    <property type="project" value="UniProtKB-KW"/>
</dbReference>
<dbReference type="EC" id="3.1.-.-" evidence="9"/>
<protein>
    <recommendedName>
        <fullName evidence="9">CRISPR-associated endoribonuclease Cas2</fullName>
        <ecNumber evidence="9">3.1.-.-</ecNumber>
    </recommendedName>
</protein>
<evidence type="ECO:0000313" key="11">
    <source>
        <dbReference type="Proteomes" id="UP000218287"/>
    </source>
</evidence>
<accession>A0A1Z4GBZ3</accession>
<sequence length="97" mass="11701">MAETKNCYLICYDIRDQKRWRKAYNLLQGYGERIQYSIFRSWLSMRSREKLRWELEKILAPEDSLLLIRLSHQCVAGIPAYNRPGVWSSQEEVYRIV</sequence>
<dbReference type="PANTHER" id="PTHR34405:SF3">
    <property type="entry name" value="CRISPR-ASSOCIATED ENDORIBONUCLEASE CAS2 3"/>
    <property type="match status" value="1"/>
</dbReference>
<dbReference type="HAMAP" id="MF_01471">
    <property type="entry name" value="Cas2"/>
    <property type="match status" value="1"/>
</dbReference>
<dbReference type="GO" id="GO:0004521">
    <property type="term" value="F:RNA endonuclease activity"/>
    <property type="evidence" value="ECO:0007669"/>
    <property type="project" value="InterPro"/>
</dbReference>
<evidence type="ECO:0000256" key="2">
    <source>
        <dbReference type="ARBA" id="ARBA00009959"/>
    </source>
</evidence>
<keyword evidence="3 9" id="KW-0540">Nuclease</keyword>
<dbReference type="Gene3D" id="3.30.70.240">
    <property type="match status" value="1"/>
</dbReference>